<dbReference type="SUPFAM" id="SSF56300">
    <property type="entry name" value="Metallo-dependent phosphatases"/>
    <property type="match status" value="1"/>
</dbReference>
<comment type="caution">
    <text evidence="1">The sequence shown here is derived from an EMBL/GenBank/DDBJ whole genome shotgun (WGS) entry which is preliminary data.</text>
</comment>
<reference evidence="1 2" key="1">
    <citation type="journal article" date="2014" name="Genome Announc.">
        <title>Draft genome sequences of eight enterohepatic helicobacter species isolated from both laboratory and wild rodents.</title>
        <authorList>
            <person name="Sheh A."/>
            <person name="Shen Z."/>
            <person name="Fox J.G."/>
        </authorList>
    </citation>
    <scope>NUCLEOTIDE SEQUENCE [LARGE SCALE GENOMIC DNA]</scope>
    <source>
        <strain evidence="1 2">MIT 01-6451</strain>
    </source>
</reference>
<dbReference type="AlphaFoldDB" id="A0A4U8TNB8"/>
<proteinExistence type="predicted"/>
<dbReference type="EMBL" id="JRMQ02000008">
    <property type="protein sequence ID" value="TLE01265.1"/>
    <property type="molecule type" value="Genomic_DNA"/>
</dbReference>
<dbReference type="GO" id="GO:0016020">
    <property type="term" value="C:membrane"/>
    <property type="evidence" value="ECO:0007669"/>
    <property type="project" value="GOC"/>
</dbReference>
<evidence type="ECO:0008006" key="3">
    <source>
        <dbReference type="Google" id="ProtNLM"/>
    </source>
</evidence>
<dbReference type="InterPro" id="IPR043461">
    <property type="entry name" value="LpxH-like"/>
</dbReference>
<keyword evidence="2" id="KW-1185">Reference proteome</keyword>
<dbReference type="GO" id="GO:0008758">
    <property type="term" value="F:UDP-2,3-diacylglucosamine hydrolase activity"/>
    <property type="evidence" value="ECO:0007669"/>
    <property type="project" value="TreeGrafter"/>
</dbReference>
<organism evidence="1 2">
    <name type="scientific">Helicobacter japonicus</name>
    <dbReference type="NCBI Taxonomy" id="425400"/>
    <lineage>
        <taxon>Bacteria</taxon>
        <taxon>Pseudomonadati</taxon>
        <taxon>Campylobacterota</taxon>
        <taxon>Epsilonproteobacteria</taxon>
        <taxon>Campylobacterales</taxon>
        <taxon>Helicobacteraceae</taxon>
        <taxon>Helicobacter</taxon>
    </lineage>
</organism>
<name>A0A4U8TNB8_9HELI</name>
<gene>
    <name evidence="1" type="ORF">LS65_006530</name>
</gene>
<dbReference type="Gene3D" id="3.60.21.10">
    <property type="match status" value="1"/>
</dbReference>
<accession>A0A4U8TNB8</accession>
<evidence type="ECO:0000313" key="2">
    <source>
        <dbReference type="Proteomes" id="UP000029707"/>
    </source>
</evidence>
<dbReference type="RefSeq" id="WP_052061115.1">
    <property type="nucleotide sequence ID" value="NZ_CAJUDB010000005.1"/>
</dbReference>
<protein>
    <recommendedName>
        <fullName evidence="3">Calcineurin-like phosphoesterase domain-containing protein</fullName>
    </recommendedName>
</protein>
<dbReference type="OrthoDB" id="270739at2"/>
<dbReference type="Proteomes" id="UP000029707">
    <property type="component" value="Unassembled WGS sequence"/>
</dbReference>
<dbReference type="GO" id="GO:0009245">
    <property type="term" value="P:lipid A biosynthetic process"/>
    <property type="evidence" value="ECO:0007669"/>
    <property type="project" value="TreeGrafter"/>
</dbReference>
<dbReference type="PANTHER" id="PTHR34990:SF2">
    <property type="entry name" value="BLL8164 PROTEIN"/>
    <property type="match status" value="1"/>
</dbReference>
<evidence type="ECO:0000313" key="1">
    <source>
        <dbReference type="EMBL" id="TLE01265.1"/>
    </source>
</evidence>
<dbReference type="InterPro" id="IPR029052">
    <property type="entry name" value="Metallo-depent_PP-like"/>
</dbReference>
<dbReference type="PANTHER" id="PTHR34990">
    <property type="entry name" value="UDP-2,3-DIACYLGLUCOSAMINE HYDROLASE-RELATED"/>
    <property type="match status" value="1"/>
</dbReference>
<sequence>MQNDSAYNSTDNLKIATLWENAPLIHNDAIFIADSHFMPTTTNEQSKIASQSLIAYFESLLANSQHIPSQIFLMGDIAHLLLGGVDSSYKSNQKLLVCIESLSKLTQIWWFEGNHDFKLKSFKEKLFQHIKIIERTEQPMVFCFKHKEETKHILLAHGDLFLNIKYELYIRFMQTRFTRFLMSLCDIVTFGNLYSYIITKVNQKNIRAGKVEMSAFAPTRIAAYENFIQKRLQMLNAVYGANTDSHIDVIIEGHFHIGQTYTDTNKRILYVSLPSFYVNGSIFAIKSLFDFLNIHKEDK</sequence>